<comment type="subcellular location">
    <subcellularLocation>
        <location evidence="1">Cell inner membrane</location>
        <topology evidence="1">Multi-pass membrane protein</topology>
    </subcellularLocation>
    <subcellularLocation>
        <location evidence="9">Cell membrane</location>
        <topology evidence="9">Multi-pass membrane protein</topology>
    </subcellularLocation>
</comment>
<gene>
    <name evidence="11" type="ORF">DY251_08555</name>
</gene>
<accession>A0A371XEJ5</accession>
<evidence type="ECO:0000256" key="4">
    <source>
        <dbReference type="ARBA" id="ARBA00022475"/>
    </source>
</evidence>
<feature type="transmembrane region" description="Helical" evidence="9">
    <location>
        <begin position="76"/>
        <end position="95"/>
    </location>
</feature>
<dbReference type="InterPro" id="IPR000515">
    <property type="entry name" value="MetI-like"/>
</dbReference>
<dbReference type="NCBIfam" id="TIGR01726">
    <property type="entry name" value="HEQRo_perm_3TM"/>
    <property type="match status" value="1"/>
</dbReference>
<dbReference type="GO" id="GO:0043190">
    <property type="term" value="C:ATP-binding cassette (ABC) transporter complex"/>
    <property type="evidence" value="ECO:0007669"/>
    <property type="project" value="InterPro"/>
</dbReference>
<evidence type="ECO:0000256" key="7">
    <source>
        <dbReference type="ARBA" id="ARBA00022989"/>
    </source>
</evidence>
<evidence type="ECO:0000256" key="8">
    <source>
        <dbReference type="ARBA" id="ARBA00023136"/>
    </source>
</evidence>
<dbReference type="PANTHER" id="PTHR30614">
    <property type="entry name" value="MEMBRANE COMPONENT OF AMINO ACID ABC TRANSPORTER"/>
    <property type="match status" value="1"/>
</dbReference>
<dbReference type="InterPro" id="IPR043429">
    <property type="entry name" value="ArtM/GltK/GlnP/TcyL/YhdX-like"/>
</dbReference>
<proteinExistence type="inferred from homology"/>
<keyword evidence="8 9" id="KW-0472">Membrane</keyword>
<feature type="transmembrane region" description="Helical" evidence="9">
    <location>
        <begin position="180"/>
        <end position="204"/>
    </location>
</feature>
<protein>
    <submittedName>
        <fullName evidence="11">Amino acid ABC transporter permease</fullName>
    </submittedName>
</protein>
<dbReference type="PROSITE" id="PS50928">
    <property type="entry name" value="ABC_TM1"/>
    <property type="match status" value="1"/>
</dbReference>
<dbReference type="RefSeq" id="WP_116623481.1">
    <property type="nucleotide sequence ID" value="NZ_QURN01000006.1"/>
</dbReference>
<dbReference type="SUPFAM" id="SSF161098">
    <property type="entry name" value="MetI-like"/>
    <property type="match status" value="1"/>
</dbReference>
<dbReference type="Pfam" id="PF00528">
    <property type="entry name" value="BPD_transp_1"/>
    <property type="match status" value="1"/>
</dbReference>
<evidence type="ECO:0000259" key="10">
    <source>
        <dbReference type="PROSITE" id="PS50928"/>
    </source>
</evidence>
<evidence type="ECO:0000256" key="1">
    <source>
        <dbReference type="ARBA" id="ARBA00004429"/>
    </source>
</evidence>
<keyword evidence="5 9" id="KW-0812">Transmembrane</keyword>
<keyword evidence="4" id="KW-1003">Cell membrane</keyword>
<dbReference type="AlphaFoldDB" id="A0A371XEJ5"/>
<dbReference type="EMBL" id="QURN01000006">
    <property type="protein sequence ID" value="RFC67647.1"/>
    <property type="molecule type" value="Genomic_DNA"/>
</dbReference>
<reference evidence="12" key="1">
    <citation type="submission" date="2018-08" db="EMBL/GenBank/DDBJ databases">
        <authorList>
            <person name="Im W.T."/>
        </authorList>
    </citation>
    <scope>NUCLEOTIDE SEQUENCE [LARGE SCALE GENOMIC DNA]</scope>
    <source>
        <strain evidence="12">LA-28</strain>
    </source>
</reference>
<evidence type="ECO:0000256" key="9">
    <source>
        <dbReference type="RuleBase" id="RU363032"/>
    </source>
</evidence>
<keyword evidence="3 9" id="KW-0813">Transport</keyword>
<dbReference type="CDD" id="cd06261">
    <property type="entry name" value="TM_PBP2"/>
    <property type="match status" value="1"/>
</dbReference>
<comment type="caution">
    <text evidence="11">The sequence shown here is derived from an EMBL/GenBank/DDBJ whole genome shotgun (WGS) entry which is preliminary data.</text>
</comment>
<dbReference type="InterPro" id="IPR035906">
    <property type="entry name" value="MetI-like_sf"/>
</dbReference>
<feature type="transmembrane region" description="Helical" evidence="9">
    <location>
        <begin position="47"/>
        <end position="70"/>
    </location>
</feature>
<comment type="similarity">
    <text evidence="2">Belongs to the binding-protein-dependent transport system permease family. HisMQ subfamily.</text>
</comment>
<keyword evidence="12" id="KW-1185">Reference proteome</keyword>
<dbReference type="Gene3D" id="1.10.3720.10">
    <property type="entry name" value="MetI-like"/>
    <property type="match status" value="1"/>
</dbReference>
<organism evidence="11 12">
    <name type="scientific">Mesorhizobium denitrificans</name>
    <dbReference type="NCBI Taxonomy" id="2294114"/>
    <lineage>
        <taxon>Bacteria</taxon>
        <taxon>Pseudomonadati</taxon>
        <taxon>Pseudomonadota</taxon>
        <taxon>Alphaproteobacteria</taxon>
        <taxon>Hyphomicrobiales</taxon>
        <taxon>Phyllobacteriaceae</taxon>
        <taxon>Mesorhizobium</taxon>
    </lineage>
</organism>
<keyword evidence="6" id="KW-0029">Amino-acid transport</keyword>
<keyword evidence="7 9" id="KW-1133">Transmembrane helix</keyword>
<evidence type="ECO:0000256" key="3">
    <source>
        <dbReference type="ARBA" id="ARBA00022448"/>
    </source>
</evidence>
<evidence type="ECO:0000256" key="6">
    <source>
        <dbReference type="ARBA" id="ARBA00022970"/>
    </source>
</evidence>
<feature type="transmembrane region" description="Helical" evidence="9">
    <location>
        <begin position="12"/>
        <end position="35"/>
    </location>
</feature>
<feature type="domain" description="ABC transmembrane type-1" evidence="10">
    <location>
        <begin position="13"/>
        <end position="201"/>
    </location>
</feature>
<evidence type="ECO:0000313" key="12">
    <source>
        <dbReference type="Proteomes" id="UP000262379"/>
    </source>
</evidence>
<name>A0A371XEJ5_9HYPH</name>
<sequence>MSADMIHGVALGIPWTLAVTAAAFLIGAALGLPLCAMRMSKLPPLRFIGLAYIILFRSIPPLLLVFFFFFGLGSGFLPISAFQGAVLGLGLITAANMAEIYRGALSAIHFGQWDASEALALPSYSTYIDIIAPQLIRVSLPSAASYAVGLLKESAIASTIGVTDISFNANYIAKSTYQGLTVFGIAALFYIMISLPIAALARFADQKLRARVAL</sequence>
<evidence type="ECO:0000256" key="2">
    <source>
        <dbReference type="ARBA" id="ARBA00010072"/>
    </source>
</evidence>
<dbReference type="PANTHER" id="PTHR30614:SF0">
    <property type="entry name" value="L-CYSTINE TRANSPORT SYSTEM PERMEASE PROTEIN TCYL"/>
    <property type="match status" value="1"/>
</dbReference>
<dbReference type="InterPro" id="IPR010065">
    <property type="entry name" value="AA_ABC_transptr_permease_3TM"/>
</dbReference>
<evidence type="ECO:0000256" key="5">
    <source>
        <dbReference type="ARBA" id="ARBA00022692"/>
    </source>
</evidence>
<dbReference type="GO" id="GO:0022857">
    <property type="term" value="F:transmembrane transporter activity"/>
    <property type="evidence" value="ECO:0007669"/>
    <property type="project" value="InterPro"/>
</dbReference>
<dbReference type="GO" id="GO:0006865">
    <property type="term" value="P:amino acid transport"/>
    <property type="evidence" value="ECO:0007669"/>
    <property type="project" value="UniProtKB-KW"/>
</dbReference>
<dbReference type="Proteomes" id="UP000262379">
    <property type="component" value="Unassembled WGS sequence"/>
</dbReference>
<evidence type="ECO:0000313" key="11">
    <source>
        <dbReference type="EMBL" id="RFC67647.1"/>
    </source>
</evidence>